<accession>A0ACB7T5J3</accession>
<reference evidence="1" key="1">
    <citation type="submission" date="2020-05" db="EMBL/GenBank/DDBJ databases">
        <title>Large-scale comparative analyses of tick genomes elucidate their genetic diversity and vector capacities.</title>
        <authorList>
            <person name="Jia N."/>
            <person name="Wang J."/>
            <person name="Shi W."/>
            <person name="Du L."/>
            <person name="Sun Y."/>
            <person name="Zhan W."/>
            <person name="Jiang J."/>
            <person name="Wang Q."/>
            <person name="Zhang B."/>
            <person name="Ji P."/>
            <person name="Sakyi L.B."/>
            <person name="Cui X."/>
            <person name="Yuan T."/>
            <person name="Jiang B."/>
            <person name="Yang W."/>
            <person name="Lam T.T.-Y."/>
            <person name="Chang Q."/>
            <person name="Ding S."/>
            <person name="Wang X."/>
            <person name="Zhu J."/>
            <person name="Ruan X."/>
            <person name="Zhao L."/>
            <person name="Wei J."/>
            <person name="Que T."/>
            <person name="Du C."/>
            <person name="Cheng J."/>
            <person name="Dai P."/>
            <person name="Han X."/>
            <person name="Huang E."/>
            <person name="Gao Y."/>
            <person name="Liu J."/>
            <person name="Shao H."/>
            <person name="Ye R."/>
            <person name="Li L."/>
            <person name="Wei W."/>
            <person name="Wang X."/>
            <person name="Wang C."/>
            <person name="Yang T."/>
            <person name="Huo Q."/>
            <person name="Li W."/>
            <person name="Guo W."/>
            <person name="Chen H."/>
            <person name="Zhou L."/>
            <person name="Ni X."/>
            <person name="Tian J."/>
            <person name="Zhou Y."/>
            <person name="Sheng Y."/>
            <person name="Liu T."/>
            <person name="Pan Y."/>
            <person name="Xia L."/>
            <person name="Li J."/>
            <person name="Zhao F."/>
            <person name="Cao W."/>
        </authorList>
    </citation>
    <scope>NUCLEOTIDE SEQUENCE</scope>
    <source>
        <strain evidence="1">Hyas-2018</strain>
    </source>
</reference>
<dbReference type="Proteomes" id="UP000821845">
    <property type="component" value="Chromosome 10"/>
</dbReference>
<keyword evidence="2" id="KW-1185">Reference proteome</keyword>
<comment type="caution">
    <text evidence="1">The sequence shown here is derived from an EMBL/GenBank/DDBJ whole genome shotgun (WGS) entry which is preliminary data.</text>
</comment>
<gene>
    <name evidence="1" type="ORF">HPB50_002080</name>
</gene>
<sequence length="357" mass="37786">MTSVGEPFVLATVTNEADALRGSFCVQPGPSDSSSVVVTHGQLSASLVELEGRPFKIRTWNTSHAEPFTCPVVYDALRAKYVAASRKSLLILPPQDAAGGAATTRERIAVPDPVFAVLHRTGGEPLIVLESGVCTTLTELQGSPGKRFRSKKLRVCGDDEELVSVQAAMEAGRNGLPTLLLSVAGEAAGPYRCRVFRVGDAKIEQMSETSVPKSDRPPVCLFAGDLLSLGEDGSLSGRKLPLPSSYSNEAGAFLAALDDSRVLLGLRDRVLVWNVKFGTIETSRTLEGQHAKQWALVRNDVACFVVPGGSVTGSNNVMCLSVKLGRPTLSQVVGLGARVEGDVLPMASAVAAKICDW</sequence>
<protein>
    <submittedName>
        <fullName evidence="1">Uncharacterized protein</fullName>
    </submittedName>
</protein>
<organism evidence="1 2">
    <name type="scientific">Hyalomma asiaticum</name>
    <name type="common">Tick</name>
    <dbReference type="NCBI Taxonomy" id="266040"/>
    <lineage>
        <taxon>Eukaryota</taxon>
        <taxon>Metazoa</taxon>
        <taxon>Ecdysozoa</taxon>
        <taxon>Arthropoda</taxon>
        <taxon>Chelicerata</taxon>
        <taxon>Arachnida</taxon>
        <taxon>Acari</taxon>
        <taxon>Parasitiformes</taxon>
        <taxon>Ixodida</taxon>
        <taxon>Ixodoidea</taxon>
        <taxon>Ixodidae</taxon>
        <taxon>Hyalomminae</taxon>
        <taxon>Hyalomma</taxon>
    </lineage>
</organism>
<evidence type="ECO:0000313" key="2">
    <source>
        <dbReference type="Proteomes" id="UP000821845"/>
    </source>
</evidence>
<proteinExistence type="predicted"/>
<dbReference type="EMBL" id="CM023490">
    <property type="protein sequence ID" value="KAH6942260.1"/>
    <property type="molecule type" value="Genomic_DNA"/>
</dbReference>
<evidence type="ECO:0000313" key="1">
    <source>
        <dbReference type="EMBL" id="KAH6942260.1"/>
    </source>
</evidence>
<name>A0ACB7T5J3_HYAAI</name>